<evidence type="ECO:0000313" key="3">
    <source>
        <dbReference type="Proteomes" id="UP000189941"/>
    </source>
</evidence>
<sequence>MAKILFVSIPLAGHLNPQIGLAQILQRDGYEVVMVTTKEKQKLIESLGLRCVTILDDFQDEFHALIKIAQDKRIKHSLSRMFNTLSAMDTFLIEAYIEFLTILKKEQPALCIHDFSTLFASYACESLKIPFITDLPSHQIIESNNPWQDVPYFLGGLYPQKGWLVTIRNRMGWLILKNIKRWYGRRRIFKEHGWRVYRSDGSENYYSNQLVLGLGMKEIEFNAHLPAYLHYIGPSIPSVSVKNGERKLPSGFEKYIFFTFGTILEGMNDQLKEQYAPLIKQFPEYLFVLSDGNLDLSENEPVWMGDNLIRFGYLSYSENISQFDLVIHHGGIGIAYDCIKWGIPSIVFPQVWDQFDFAARLDYFGASIRIKDAEEMTQAIRQANVYDWTRLYQLQNKLMEYDTEQNLLNIVEGILRGAK</sequence>
<dbReference type="AlphaFoldDB" id="A0A1T4K975"/>
<dbReference type="GO" id="GO:0017000">
    <property type="term" value="P:antibiotic biosynthetic process"/>
    <property type="evidence" value="ECO:0007669"/>
    <property type="project" value="UniProtKB-ARBA"/>
</dbReference>
<dbReference type="EMBL" id="FUWO01000004">
    <property type="protein sequence ID" value="SJZ38897.1"/>
    <property type="molecule type" value="Genomic_DNA"/>
</dbReference>
<accession>A0A1T4K975</accession>
<organism evidence="2 3">
    <name type="scientific">Globicatella sulfidifaciens DSM 15739</name>
    <dbReference type="NCBI Taxonomy" id="1121925"/>
    <lineage>
        <taxon>Bacteria</taxon>
        <taxon>Bacillati</taxon>
        <taxon>Bacillota</taxon>
        <taxon>Bacilli</taxon>
        <taxon>Lactobacillales</taxon>
        <taxon>Aerococcaceae</taxon>
        <taxon>Globicatella</taxon>
    </lineage>
</organism>
<dbReference type="InterPro" id="IPR010610">
    <property type="entry name" value="EryCIII-like_C"/>
</dbReference>
<name>A0A1T4K975_9LACT</name>
<dbReference type="OrthoDB" id="6620093at2"/>
<evidence type="ECO:0000313" key="2">
    <source>
        <dbReference type="EMBL" id="SJZ38897.1"/>
    </source>
</evidence>
<dbReference type="Gene3D" id="3.40.50.2000">
    <property type="entry name" value="Glycogen Phosphorylase B"/>
    <property type="match status" value="2"/>
</dbReference>
<evidence type="ECO:0000259" key="1">
    <source>
        <dbReference type="Pfam" id="PF06722"/>
    </source>
</evidence>
<dbReference type="RefSeq" id="WP_078755438.1">
    <property type="nucleotide sequence ID" value="NZ_FUWO01000004.1"/>
</dbReference>
<dbReference type="PANTHER" id="PTHR48050:SF13">
    <property type="entry name" value="STEROL 3-BETA-GLUCOSYLTRANSFERASE UGT80A2"/>
    <property type="match status" value="1"/>
</dbReference>
<dbReference type="Proteomes" id="UP000189941">
    <property type="component" value="Unassembled WGS sequence"/>
</dbReference>
<dbReference type="Pfam" id="PF06722">
    <property type="entry name" value="EryCIII-like_C"/>
    <property type="match status" value="1"/>
</dbReference>
<feature type="domain" description="Erythromycin biosynthesis protein CIII-like C-terminal" evidence="1">
    <location>
        <begin position="320"/>
        <end position="383"/>
    </location>
</feature>
<dbReference type="CDD" id="cd03784">
    <property type="entry name" value="GT1_Gtf-like"/>
    <property type="match status" value="1"/>
</dbReference>
<dbReference type="GO" id="GO:0008194">
    <property type="term" value="F:UDP-glycosyltransferase activity"/>
    <property type="evidence" value="ECO:0007669"/>
    <property type="project" value="InterPro"/>
</dbReference>
<proteinExistence type="predicted"/>
<dbReference type="SUPFAM" id="SSF53756">
    <property type="entry name" value="UDP-Glycosyltransferase/glycogen phosphorylase"/>
    <property type="match status" value="1"/>
</dbReference>
<dbReference type="STRING" id="1121925.SAMN02746011_00615"/>
<keyword evidence="2" id="KW-0808">Transferase</keyword>
<reference evidence="3" key="1">
    <citation type="submission" date="2017-02" db="EMBL/GenBank/DDBJ databases">
        <authorList>
            <person name="Varghese N."/>
            <person name="Submissions S."/>
        </authorList>
    </citation>
    <scope>NUCLEOTIDE SEQUENCE [LARGE SCALE GENOMIC DNA]</scope>
    <source>
        <strain evidence="3">DSM 15739</strain>
    </source>
</reference>
<dbReference type="PANTHER" id="PTHR48050">
    <property type="entry name" value="STEROL 3-BETA-GLUCOSYLTRANSFERASE"/>
    <property type="match status" value="1"/>
</dbReference>
<dbReference type="InterPro" id="IPR002213">
    <property type="entry name" value="UDP_glucos_trans"/>
</dbReference>
<dbReference type="InterPro" id="IPR050426">
    <property type="entry name" value="Glycosyltransferase_28"/>
</dbReference>
<protein>
    <submittedName>
        <fullName evidence="2">UDP:flavonoid glycosyltransferase YjiC, YdhE family</fullName>
    </submittedName>
</protein>
<dbReference type="GO" id="GO:0016758">
    <property type="term" value="F:hexosyltransferase activity"/>
    <property type="evidence" value="ECO:0007669"/>
    <property type="project" value="UniProtKB-ARBA"/>
</dbReference>
<keyword evidence="3" id="KW-1185">Reference proteome</keyword>
<gene>
    <name evidence="2" type="ORF">SAMN02746011_00615</name>
</gene>